<evidence type="ECO:0000259" key="2">
    <source>
        <dbReference type="Pfam" id="PF02518"/>
    </source>
</evidence>
<proteinExistence type="predicted"/>
<dbReference type="GO" id="GO:0016301">
    <property type="term" value="F:kinase activity"/>
    <property type="evidence" value="ECO:0007669"/>
    <property type="project" value="UniProtKB-KW"/>
</dbReference>
<feature type="compositionally biased region" description="Basic and acidic residues" evidence="1">
    <location>
        <begin position="201"/>
        <end position="210"/>
    </location>
</feature>
<gene>
    <name evidence="3" type="ORF">FCL38_00845</name>
</gene>
<dbReference type="InterPro" id="IPR003594">
    <property type="entry name" value="HATPase_dom"/>
</dbReference>
<accession>A0ABX5URJ7</accession>
<dbReference type="EMBL" id="CP040017">
    <property type="protein sequence ID" value="QCP14409.1"/>
    <property type="molecule type" value="Genomic_DNA"/>
</dbReference>
<reference evidence="3 4" key="1">
    <citation type="submission" date="2019-05" db="EMBL/GenBank/DDBJ databases">
        <title>Draft Genome Sequences of Six Type Strains of the Genus Massilia.</title>
        <authorList>
            <person name="Miess H."/>
            <person name="Frediansyhah A."/>
            <person name="Gross H."/>
        </authorList>
    </citation>
    <scope>NUCLEOTIDE SEQUENCE [LARGE SCALE GENOMIC DNA]</scope>
    <source>
        <strain evidence="3 4">DSMZ 26121</strain>
    </source>
</reference>
<keyword evidence="3" id="KW-0418">Kinase</keyword>
<protein>
    <submittedName>
        <fullName evidence="3">Sensor histidine kinase</fullName>
    </submittedName>
</protein>
<evidence type="ECO:0000256" key="1">
    <source>
        <dbReference type="SAM" id="MobiDB-lite"/>
    </source>
</evidence>
<dbReference type="InterPro" id="IPR036890">
    <property type="entry name" value="HATPase_C_sf"/>
</dbReference>
<dbReference type="Proteomes" id="UP000298763">
    <property type="component" value="Chromosome"/>
</dbReference>
<dbReference type="RefSeq" id="WP_137317178.1">
    <property type="nucleotide sequence ID" value="NZ_JACHXS010000004.1"/>
</dbReference>
<keyword evidence="4" id="KW-1185">Reference proteome</keyword>
<evidence type="ECO:0000313" key="3">
    <source>
        <dbReference type="EMBL" id="QCP14409.1"/>
    </source>
</evidence>
<feature type="domain" description="Histidine kinase/HSP90-like ATPase" evidence="2">
    <location>
        <begin position="2"/>
        <end position="58"/>
    </location>
</feature>
<feature type="region of interest" description="Disordered" evidence="1">
    <location>
        <begin position="180"/>
        <end position="210"/>
    </location>
</feature>
<evidence type="ECO:0000313" key="4">
    <source>
        <dbReference type="Proteomes" id="UP000298763"/>
    </source>
</evidence>
<dbReference type="Gene3D" id="3.30.565.10">
    <property type="entry name" value="Histidine kinase-like ATPase, C-terminal domain"/>
    <property type="match status" value="1"/>
</dbReference>
<sequence length="210" mass="23843">MVNNAIKYGDGKKVKVRTRATRGRLMLSVHNEGNPIPEDQHNRIFDYLRREGDSTAVPGWGMVDNSSRLLRKATEPAWPRIAHPRWKSLSSLTCLSIAALLLHRREQWKCVAGMRNCWWMQLVIPLCPHAHVRYQLSVNVQHCHGKKSRLGILNAVLVSHQDSRALTTSRWPVADTVRRGRGDIQTGGRENNVFSSSLSHSHIEPSVIEH</sequence>
<organism evidence="3 4">
    <name type="scientific">Pseudoduganella umbonata</name>
    <dbReference type="NCBI Taxonomy" id="864828"/>
    <lineage>
        <taxon>Bacteria</taxon>
        <taxon>Pseudomonadati</taxon>
        <taxon>Pseudomonadota</taxon>
        <taxon>Betaproteobacteria</taxon>
        <taxon>Burkholderiales</taxon>
        <taxon>Oxalobacteraceae</taxon>
        <taxon>Telluria group</taxon>
        <taxon>Pseudoduganella</taxon>
    </lineage>
</organism>
<name>A0ABX5URJ7_9BURK</name>
<dbReference type="Pfam" id="PF02518">
    <property type="entry name" value="HATPase_c"/>
    <property type="match status" value="1"/>
</dbReference>
<keyword evidence="3" id="KW-0808">Transferase</keyword>
<dbReference type="SUPFAM" id="SSF55874">
    <property type="entry name" value="ATPase domain of HSP90 chaperone/DNA topoisomerase II/histidine kinase"/>
    <property type="match status" value="1"/>
</dbReference>